<keyword evidence="3" id="KW-1185">Reference proteome</keyword>
<evidence type="ECO:0000256" key="1">
    <source>
        <dbReference type="SAM" id="Phobius"/>
    </source>
</evidence>
<evidence type="ECO:0000313" key="3">
    <source>
        <dbReference type="Proteomes" id="UP000027466"/>
    </source>
</evidence>
<keyword evidence="1" id="KW-0472">Membrane</keyword>
<dbReference type="EMBL" id="JFHC01000035">
    <property type="protein sequence ID" value="KDR40796.1"/>
    <property type="molecule type" value="Genomic_DNA"/>
</dbReference>
<accession>A0A069PU23</accession>
<proteinExistence type="predicted"/>
<evidence type="ECO:0000313" key="2">
    <source>
        <dbReference type="EMBL" id="KDR40796.1"/>
    </source>
</evidence>
<dbReference type="AlphaFoldDB" id="A0A069PU23"/>
<organism evidence="2 3">
    <name type="scientific">Caballeronia glathei</name>
    <dbReference type="NCBI Taxonomy" id="60547"/>
    <lineage>
        <taxon>Bacteria</taxon>
        <taxon>Pseudomonadati</taxon>
        <taxon>Pseudomonadota</taxon>
        <taxon>Betaproteobacteria</taxon>
        <taxon>Burkholderiales</taxon>
        <taxon>Burkholderiaceae</taxon>
        <taxon>Caballeronia</taxon>
    </lineage>
</organism>
<feature type="transmembrane region" description="Helical" evidence="1">
    <location>
        <begin position="16"/>
        <end position="44"/>
    </location>
</feature>
<name>A0A069PU23_9BURK</name>
<dbReference type="Proteomes" id="UP000027466">
    <property type="component" value="Unassembled WGS sequence"/>
</dbReference>
<keyword evidence="1" id="KW-0812">Transmembrane</keyword>
<dbReference type="RefSeq" id="WP_035941870.1">
    <property type="nucleotide sequence ID" value="NZ_CADFFX010000025.1"/>
</dbReference>
<reference evidence="2 3" key="1">
    <citation type="submission" date="2014-03" db="EMBL/GenBank/DDBJ databases">
        <title>Draft Genome Sequences of Four Burkholderia Strains.</title>
        <authorList>
            <person name="Liu X.Y."/>
            <person name="Li C.X."/>
            <person name="Xu J.H."/>
        </authorList>
    </citation>
    <scope>NUCLEOTIDE SEQUENCE [LARGE SCALE GENOMIC DNA]</scope>
    <source>
        <strain evidence="2 3">DSM 50014</strain>
    </source>
</reference>
<keyword evidence="1" id="KW-1133">Transmembrane helix</keyword>
<comment type="caution">
    <text evidence="2">The sequence shown here is derived from an EMBL/GenBank/DDBJ whole genome shotgun (WGS) entry which is preliminary data.</text>
</comment>
<protein>
    <submittedName>
        <fullName evidence="2">Uncharacterized protein</fullName>
    </submittedName>
</protein>
<sequence>MPKQLVESAIKSPFKLMALCFALWFAAHSFFAALFVGFVALRIVKKSLKAASRVEPEAHEAKAPPAPVTAQAVQSVAQPVTPIKRQYAKSAVVVPLKTGTDD</sequence>
<gene>
    <name evidence="2" type="ORF">BG61_22660</name>
</gene>